<keyword evidence="4" id="KW-0804">Transcription</keyword>
<dbReference type="CDD" id="cd05466">
    <property type="entry name" value="PBP2_LTTR_substrate"/>
    <property type="match status" value="1"/>
</dbReference>
<evidence type="ECO:0000256" key="4">
    <source>
        <dbReference type="ARBA" id="ARBA00023163"/>
    </source>
</evidence>
<dbReference type="SUPFAM" id="SSF53850">
    <property type="entry name" value="Periplasmic binding protein-like II"/>
    <property type="match status" value="1"/>
</dbReference>
<evidence type="ECO:0000313" key="6">
    <source>
        <dbReference type="EMBL" id="WPU67130.1"/>
    </source>
</evidence>
<dbReference type="GO" id="GO:0000976">
    <property type="term" value="F:transcription cis-regulatory region binding"/>
    <property type="evidence" value="ECO:0007669"/>
    <property type="project" value="TreeGrafter"/>
</dbReference>
<dbReference type="InterPro" id="IPR005119">
    <property type="entry name" value="LysR_subst-bd"/>
</dbReference>
<keyword evidence="3" id="KW-0238">DNA-binding</keyword>
<dbReference type="GO" id="GO:0003700">
    <property type="term" value="F:DNA-binding transcription factor activity"/>
    <property type="evidence" value="ECO:0007669"/>
    <property type="project" value="InterPro"/>
</dbReference>
<name>A0AAX4HVC0_9BACT</name>
<feature type="domain" description="HTH lysR-type" evidence="5">
    <location>
        <begin position="1"/>
        <end position="58"/>
    </location>
</feature>
<dbReference type="EMBL" id="CP139487">
    <property type="protein sequence ID" value="WPU67130.1"/>
    <property type="molecule type" value="Genomic_DNA"/>
</dbReference>
<dbReference type="Gene3D" id="3.40.190.290">
    <property type="match status" value="1"/>
</dbReference>
<dbReference type="InterPro" id="IPR036388">
    <property type="entry name" value="WH-like_DNA-bd_sf"/>
</dbReference>
<protein>
    <submittedName>
        <fullName evidence="6">LysR family transcriptional regulator</fullName>
    </submittedName>
</protein>
<dbReference type="InterPro" id="IPR036390">
    <property type="entry name" value="WH_DNA-bd_sf"/>
</dbReference>
<dbReference type="FunFam" id="1.10.10.10:FF:000001">
    <property type="entry name" value="LysR family transcriptional regulator"/>
    <property type="match status" value="1"/>
</dbReference>
<dbReference type="KEGG" id="psti:SOO65_10230"/>
<evidence type="ECO:0000259" key="5">
    <source>
        <dbReference type="PROSITE" id="PS50931"/>
    </source>
</evidence>
<gene>
    <name evidence="6" type="ORF">SOO65_10230</name>
</gene>
<dbReference type="PROSITE" id="PS50931">
    <property type="entry name" value="HTH_LYSR"/>
    <property type="match status" value="1"/>
</dbReference>
<dbReference type="Gene3D" id="1.10.10.10">
    <property type="entry name" value="Winged helix-like DNA-binding domain superfamily/Winged helix DNA-binding domain"/>
    <property type="match status" value="1"/>
</dbReference>
<comment type="similarity">
    <text evidence="1">Belongs to the LysR transcriptional regulatory family.</text>
</comment>
<evidence type="ECO:0000313" key="7">
    <source>
        <dbReference type="Proteomes" id="UP001324634"/>
    </source>
</evidence>
<evidence type="ECO:0000256" key="3">
    <source>
        <dbReference type="ARBA" id="ARBA00023125"/>
    </source>
</evidence>
<dbReference type="InterPro" id="IPR000847">
    <property type="entry name" value="LysR_HTH_N"/>
</dbReference>
<reference evidence="6 7" key="1">
    <citation type="submission" date="2023-11" db="EMBL/GenBank/DDBJ databases">
        <title>Peredibacter starrii A3.12.</title>
        <authorList>
            <person name="Mitchell R.J."/>
        </authorList>
    </citation>
    <scope>NUCLEOTIDE SEQUENCE [LARGE SCALE GENOMIC DNA]</scope>
    <source>
        <strain evidence="6 7">A3.12</strain>
    </source>
</reference>
<dbReference type="PRINTS" id="PR00039">
    <property type="entry name" value="HTHLYSR"/>
</dbReference>
<organism evidence="6 7">
    <name type="scientific">Peredibacter starrii</name>
    <dbReference type="NCBI Taxonomy" id="28202"/>
    <lineage>
        <taxon>Bacteria</taxon>
        <taxon>Pseudomonadati</taxon>
        <taxon>Bdellovibrionota</taxon>
        <taxon>Bacteriovoracia</taxon>
        <taxon>Bacteriovoracales</taxon>
        <taxon>Bacteriovoracaceae</taxon>
        <taxon>Peredibacter</taxon>
    </lineage>
</organism>
<proteinExistence type="inferred from homology"/>
<accession>A0AAX4HVC0</accession>
<dbReference type="PANTHER" id="PTHR30126">
    <property type="entry name" value="HTH-TYPE TRANSCRIPTIONAL REGULATOR"/>
    <property type="match status" value="1"/>
</dbReference>
<dbReference type="Pfam" id="PF03466">
    <property type="entry name" value="LysR_substrate"/>
    <property type="match status" value="1"/>
</dbReference>
<dbReference type="SUPFAM" id="SSF46785">
    <property type="entry name" value="Winged helix' DNA-binding domain"/>
    <property type="match status" value="1"/>
</dbReference>
<evidence type="ECO:0000256" key="2">
    <source>
        <dbReference type="ARBA" id="ARBA00023015"/>
    </source>
</evidence>
<dbReference type="Pfam" id="PF00126">
    <property type="entry name" value="HTH_1"/>
    <property type="match status" value="1"/>
</dbReference>
<sequence>MTFDQVLVFHKIVQSGSFKQAAAELHKTQPAISLSIKKLEEEMEVDLFDRSGYRPELTDHGKAFYERSLKVLQGMTELEGLSQSFRKQQEPEISISVDGISPLPKLLHIFKNFGEKHPNTKLNLTFDILSEIERRVLEREAQIGVTHFISDKNALDVVPVTTVKMVPVMSKELFKERKVKNQKDLLEIDQIVIGDKNPRGASFGLLDEGRKWRINDNNFKRDIIFAGLGWGHLPDHSIVRELAEKKLVVLEFEDIHPRELVINLIRHKRHQLGVVANLLWEELKKNC</sequence>
<dbReference type="AlphaFoldDB" id="A0AAX4HVC0"/>
<evidence type="ECO:0000256" key="1">
    <source>
        <dbReference type="ARBA" id="ARBA00009437"/>
    </source>
</evidence>
<dbReference type="PANTHER" id="PTHR30126:SF88">
    <property type="entry name" value="TRANSCRIPTIONAL REGULATOR-RELATED"/>
    <property type="match status" value="1"/>
</dbReference>
<dbReference type="Proteomes" id="UP001324634">
    <property type="component" value="Chromosome"/>
</dbReference>
<keyword evidence="7" id="KW-1185">Reference proteome</keyword>
<keyword evidence="2" id="KW-0805">Transcription regulation</keyword>